<accession>A0ABR2AA18</accession>
<keyword evidence="2" id="KW-1185">Reference proteome</keyword>
<gene>
    <name evidence="1" type="ORF">V6N12_001417</name>
</gene>
<organism evidence="1 2">
    <name type="scientific">Hibiscus sabdariffa</name>
    <name type="common">roselle</name>
    <dbReference type="NCBI Taxonomy" id="183260"/>
    <lineage>
        <taxon>Eukaryota</taxon>
        <taxon>Viridiplantae</taxon>
        <taxon>Streptophyta</taxon>
        <taxon>Embryophyta</taxon>
        <taxon>Tracheophyta</taxon>
        <taxon>Spermatophyta</taxon>
        <taxon>Magnoliopsida</taxon>
        <taxon>eudicotyledons</taxon>
        <taxon>Gunneridae</taxon>
        <taxon>Pentapetalae</taxon>
        <taxon>rosids</taxon>
        <taxon>malvids</taxon>
        <taxon>Malvales</taxon>
        <taxon>Malvaceae</taxon>
        <taxon>Malvoideae</taxon>
        <taxon>Hibiscus</taxon>
    </lineage>
</organism>
<evidence type="ECO:0000313" key="1">
    <source>
        <dbReference type="EMBL" id="KAK8489843.1"/>
    </source>
</evidence>
<dbReference type="Proteomes" id="UP001472677">
    <property type="component" value="Unassembled WGS sequence"/>
</dbReference>
<dbReference type="EMBL" id="JBBPBM010000891">
    <property type="protein sequence ID" value="KAK8489843.1"/>
    <property type="molecule type" value="Genomic_DNA"/>
</dbReference>
<name>A0ABR2AA18_9ROSI</name>
<comment type="caution">
    <text evidence="1">The sequence shown here is derived from an EMBL/GenBank/DDBJ whole genome shotgun (WGS) entry which is preliminary data.</text>
</comment>
<protein>
    <submittedName>
        <fullName evidence="1">Uncharacterized protein</fullName>
    </submittedName>
</protein>
<reference evidence="1 2" key="1">
    <citation type="journal article" date="2024" name="G3 (Bethesda)">
        <title>Genome assembly of Hibiscus sabdariffa L. provides insights into metabolisms of medicinal natural products.</title>
        <authorList>
            <person name="Kim T."/>
        </authorList>
    </citation>
    <scope>NUCLEOTIDE SEQUENCE [LARGE SCALE GENOMIC DNA]</scope>
    <source>
        <strain evidence="1">TK-2024</strain>
        <tissue evidence="1">Old leaves</tissue>
    </source>
</reference>
<evidence type="ECO:0000313" key="2">
    <source>
        <dbReference type="Proteomes" id="UP001472677"/>
    </source>
</evidence>
<proteinExistence type="predicted"/>
<sequence>MGLNPSRSVILSPNHVAVISPALSPRLLPLVLSPTLLDPTVVGVIPNPTSLSQSASAGNVPRAVTLFFRTFTLQMPRVTLVSVPPCDLTLDTRDHLQPCDCSSLG</sequence>